<dbReference type="OrthoDB" id="5332316at2759"/>
<reference evidence="2" key="1">
    <citation type="journal article" date="2021" name="Nat. Commun.">
        <title>Genetic determinants of endophytism in the Arabidopsis root mycobiome.</title>
        <authorList>
            <person name="Mesny F."/>
            <person name="Miyauchi S."/>
            <person name="Thiergart T."/>
            <person name="Pickel B."/>
            <person name="Atanasova L."/>
            <person name="Karlsson M."/>
            <person name="Huettel B."/>
            <person name="Barry K.W."/>
            <person name="Haridas S."/>
            <person name="Chen C."/>
            <person name="Bauer D."/>
            <person name="Andreopoulos W."/>
            <person name="Pangilinan J."/>
            <person name="LaButti K."/>
            <person name="Riley R."/>
            <person name="Lipzen A."/>
            <person name="Clum A."/>
            <person name="Drula E."/>
            <person name="Henrissat B."/>
            <person name="Kohler A."/>
            <person name="Grigoriev I.V."/>
            <person name="Martin F.M."/>
            <person name="Hacquard S."/>
        </authorList>
    </citation>
    <scope>NUCLEOTIDE SEQUENCE</scope>
    <source>
        <strain evidence="2">MPI-CAGE-AT-0021</strain>
    </source>
</reference>
<dbReference type="Proteomes" id="UP000717696">
    <property type="component" value="Unassembled WGS sequence"/>
</dbReference>
<feature type="region of interest" description="Disordered" evidence="1">
    <location>
        <begin position="21"/>
        <end position="64"/>
    </location>
</feature>
<feature type="compositionally biased region" description="Low complexity" evidence="1">
    <location>
        <begin position="120"/>
        <end position="138"/>
    </location>
</feature>
<evidence type="ECO:0000256" key="1">
    <source>
        <dbReference type="SAM" id="MobiDB-lite"/>
    </source>
</evidence>
<proteinExistence type="predicted"/>
<dbReference type="EMBL" id="JAGMUU010000006">
    <property type="protein sequence ID" value="KAH7150103.1"/>
    <property type="molecule type" value="Genomic_DNA"/>
</dbReference>
<feature type="compositionally biased region" description="Polar residues" evidence="1">
    <location>
        <begin position="147"/>
        <end position="156"/>
    </location>
</feature>
<dbReference type="AlphaFoldDB" id="A0A9P9F2R4"/>
<protein>
    <submittedName>
        <fullName evidence="2">Uncharacterized protein</fullName>
    </submittedName>
</protein>
<sequence length="481" mass="53127">MSSPLPNVYLVNIGIERGSQLGGSIGGGSRVRPPHAGPPPKNTTAKPHRNYSAQSQRRRKTAIETERAPVLDFNLVAIPIPQTHGRLPLAGNSNSMSSATPPSALSAVAVATPRARLLSSTSSAAASNGFNNNNNNNHKNSKRWTVPGSTAENASPTTAATVFTPLKSSKTNPNDEFARWRMPRHRSPTGLLPHEQASRQRVTINFSKDDNRQDHMLIVGGLSSSLRSSDFARLAARDLSDWSAGLNEVHQERDPWTLDPLGNYRISFASHAAAIVYQAKLDRVFRLAQLKLRSKTGLWTNSVPSTLRGPASVSPEEEVEAFTIAPGSLAPSANRINARLSRVKGKWPWQHLVNELVRRSGFTVEPAVVLLHMHNSTISATDLQAFIDTDSKARNEPWATSNPYHLATTLHENQSIFARNTRVPLKDDHAFRQKLRNRFLIVCKSPDVAWRFIRSWNQRTLTREVEGQTQRTVLTASFVEI</sequence>
<gene>
    <name evidence="2" type="ORF">B0J13DRAFT_523178</name>
</gene>
<accession>A0A9P9F2R4</accession>
<keyword evidence="3" id="KW-1185">Reference proteome</keyword>
<organism evidence="2 3">
    <name type="scientific">Dactylonectria estremocensis</name>
    <dbReference type="NCBI Taxonomy" id="1079267"/>
    <lineage>
        <taxon>Eukaryota</taxon>
        <taxon>Fungi</taxon>
        <taxon>Dikarya</taxon>
        <taxon>Ascomycota</taxon>
        <taxon>Pezizomycotina</taxon>
        <taxon>Sordariomycetes</taxon>
        <taxon>Hypocreomycetidae</taxon>
        <taxon>Hypocreales</taxon>
        <taxon>Nectriaceae</taxon>
        <taxon>Dactylonectria</taxon>
    </lineage>
</organism>
<name>A0A9P9F2R4_9HYPO</name>
<evidence type="ECO:0000313" key="3">
    <source>
        <dbReference type="Proteomes" id="UP000717696"/>
    </source>
</evidence>
<evidence type="ECO:0000313" key="2">
    <source>
        <dbReference type="EMBL" id="KAH7150103.1"/>
    </source>
</evidence>
<feature type="region of interest" description="Disordered" evidence="1">
    <location>
        <begin position="120"/>
        <end position="156"/>
    </location>
</feature>
<comment type="caution">
    <text evidence="2">The sequence shown here is derived from an EMBL/GenBank/DDBJ whole genome shotgun (WGS) entry which is preliminary data.</text>
</comment>